<sequence length="124" mass="13994">MGYPVYNNTTGKLIAENPDIDCRGGVRYSKSFCNIATWANRCWLNGNVPDLVLKNPPQKDTLIIPSDRYAVIRIKADNPGLWLMHCHIELHATNGMAMILNESFTKLPGTPTNFPICRDFKNED</sequence>
<dbReference type="InterPro" id="IPR045087">
    <property type="entry name" value="Cu-oxidase_fam"/>
</dbReference>
<proteinExistence type="predicted"/>
<organism evidence="4">
    <name type="scientific">Magallana gigas</name>
    <name type="common">Pacific oyster</name>
    <name type="synonym">Crassostrea gigas</name>
    <dbReference type="NCBI Taxonomy" id="29159"/>
    <lineage>
        <taxon>Eukaryota</taxon>
        <taxon>Metazoa</taxon>
        <taxon>Spiralia</taxon>
        <taxon>Lophotrochozoa</taxon>
        <taxon>Mollusca</taxon>
        <taxon>Bivalvia</taxon>
        <taxon>Autobranchia</taxon>
        <taxon>Pteriomorphia</taxon>
        <taxon>Ostreida</taxon>
        <taxon>Ostreoidea</taxon>
        <taxon>Ostreidae</taxon>
        <taxon>Magallana</taxon>
    </lineage>
</organism>
<dbReference type="GO" id="GO:0005507">
    <property type="term" value="F:copper ion binding"/>
    <property type="evidence" value="ECO:0007669"/>
    <property type="project" value="InterPro"/>
</dbReference>
<dbReference type="PROSITE" id="PS00080">
    <property type="entry name" value="MULTICOPPER_OXIDASE2"/>
    <property type="match status" value="1"/>
</dbReference>
<dbReference type="EMBL" id="JH818487">
    <property type="protein sequence ID" value="EKC25519.1"/>
    <property type="molecule type" value="Genomic_DNA"/>
</dbReference>
<name>K1Q2C1_MAGGI</name>
<dbReference type="InterPro" id="IPR011706">
    <property type="entry name" value="Cu-oxidase_C"/>
</dbReference>
<evidence type="ECO:0000313" key="4">
    <source>
        <dbReference type="EMBL" id="EKC25519.1"/>
    </source>
</evidence>
<dbReference type="Pfam" id="PF07731">
    <property type="entry name" value="Cu-oxidase_2"/>
    <property type="match status" value="1"/>
</dbReference>
<keyword evidence="3" id="KW-0186">Copper</keyword>
<reference evidence="4" key="1">
    <citation type="journal article" date="2012" name="Nature">
        <title>The oyster genome reveals stress adaptation and complexity of shell formation.</title>
        <authorList>
            <person name="Zhang G."/>
            <person name="Fang X."/>
            <person name="Guo X."/>
            <person name="Li L."/>
            <person name="Luo R."/>
            <person name="Xu F."/>
            <person name="Yang P."/>
            <person name="Zhang L."/>
            <person name="Wang X."/>
            <person name="Qi H."/>
            <person name="Xiong Z."/>
            <person name="Que H."/>
            <person name="Xie Y."/>
            <person name="Holland P.W."/>
            <person name="Paps J."/>
            <person name="Zhu Y."/>
            <person name="Wu F."/>
            <person name="Chen Y."/>
            <person name="Wang J."/>
            <person name="Peng C."/>
            <person name="Meng J."/>
            <person name="Yang L."/>
            <person name="Liu J."/>
            <person name="Wen B."/>
            <person name="Zhang N."/>
            <person name="Huang Z."/>
            <person name="Zhu Q."/>
            <person name="Feng Y."/>
            <person name="Mount A."/>
            <person name="Hedgecock D."/>
            <person name="Xu Z."/>
            <person name="Liu Y."/>
            <person name="Domazet-Loso T."/>
            <person name="Du Y."/>
            <person name="Sun X."/>
            <person name="Zhang S."/>
            <person name="Liu B."/>
            <person name="Cheng P."/>
            <person name="Jiang X."/>
            <person name="Li J."/>
            <person name="Fan D."/>
            <person name="Wang W."/>
            <person name="Fu W."/>
            <person name="Wang T."/>
            <person name="Wang B."/>
            <person name="Zhang J."/>
            <person name="Peng Z."/>
            <person name="Li Y."/>
            <person name="Li N."/>
            <person name="Wang J."/>
            <person name="Chen M."/>
            <person name="He Y."/>
            <person name="Tan F."/>
            <person name="Song X."/>
            <person name="Zheng Q."/>
            <person name="Huang R."/>
            <person name="Yang H."/>
            <person name="Du X."/>
            <person name="Chen L."/>
            <person name="Yang M."/>
            <person name="Gaffney P.M."/>
            <person name="Wang S."/>
            <person name="Luo L."/>
            <person name="She Z."/>
            <person name="Ming Y."/>
            <person name="Huang W."/>
            <person name="Zhang S."/>
            <person name="Huang B."/>
            <person name="Zhang Y."/>
            <person name="Qu T."/>
            <person name="Ni P."/>
            <person name="Miao G."/>
            <person name="Wang J."/>
            <person name="Wang Q."/>
            <person name="Steinberg C.E."/>
            <person name="Wang H."/>
            <person name="Li N."/>
            <person name="Qian L."/>
            <person name="Zhang G."/>
            <person name="Li Y."/>
            <person name="Yang H."/>
            <person name="Liu X."/>
            <person name="Wang J."/>
            <person name="Yin Y."/>
            <person name="Wang J."/>
        </authorList>
    </citation>
    <scope>NUCLEOTIDE SEQUENCE [LARGE SCALE GENOMIC DNA]</scope>
    <source>
        <strain evidence="4">05x7-T-G4-1.051#20</strain>
    </source>
</reference>
<gene>
    <name evidence="4" type="ORF">CGI_10007881</name>
</gene>
<dbReference type="InterPro" id="IPR008972">
    <property type="entry name" value="Cupredoxin"/>
</dbReference>
<accession>K1Q2C1</accession>
<evidence type="ECO:0000256" key="2">
    <source>
        <dbReference type="ARBA" id="ARBA00023002"/>
    </source>
</evidence>
<evidence type="ECO:0000256" key="1">
    <source>
        <dbReference type="ARBA" id="ARBA00022723"/>
    </source>
</evidence>
<dbReference type="AlphaFoldDB" id="K1Q2C1"/>
<dbReference type="GO" id="GO:0016491">
    <property type="term" value="F:oxidoreductase activity"/>
    <property type="evidence" value="ECO:0007669"/>
    <property type="project" value="UniProtKB-KW"/>
</dbReference>
<dbReference type="SUPFAM" id="SSF49503">
    <property type="entry name" value="Cupredoxins"/>
    <property type="match status" value="1"/>
</dbReference>
<keyword evidence="2" id="KW-0560">Oxidoreductase</keyword>
<dbReference type="InterPro" id="IPR002355">
    <property type="entry name" value="Cu_oxidase_Cu_BS"/>
</dbReference>
<dbReference type="HOGENOM" id="CLU_124242_1_0_1"/>
<dbReference type="PROSITE" id="PS00079">
    <property type="entry name" value="MULTICOPPER_OXIDASE1"/>
    <property type="match status" value="1"/>
</dbReference>
<dbReference type="InterPro" id="IPR033138">
    <property type="entry name" value="Cu_oxidase_CS"/>
</dbReference>
<protein>
    <submittedName>
        <fullName evidence="4">Laccase-3</fullName>
    </submittedName>
</protein>
<keyword evidence="1" id="KW-0479">Metal-binding</keyword>
<evidence type="ECO:0000256" key="3">
    <source>
        <dbReference type="ARBA" id="ARBA00023008"/>
    </source>
</evidence>
<dbReference type="InParanoid" id="K1Q2C1"/>
<dbReference type="Gene3D" id="2.60.40.420">
    <property type="entry name" value="Cupredoxins - blue copper proteins"/>
    <property type="match status" value="1"/>
</dbReference>
<dbReference type="PANTHER" id="PTHR11709:SF394">
    <property type="entry name" value="FI03373P-RELATED"/>
    <property type="match status" value="1"/>
</dbReference>
<dbReference type="PANTHER" id="PTHR11709">
    <property type="entry name" value="MULTI-COPPER OXIDASE"/>
    <property type="match status" value="1"/>
</dbReference>